<sequence>MKNLPQKVRSKKLSSRVDLTAMVSVSFLLIVFFMVVGELSKSKVMDLSLPDYHSYSCGERVISCGGENLSYTILLGGDNKLVCYKGLLAVPTVPPKDITYGKDGIRKELFKENKITLDYSARLGKQGRGIAVIIKPSKDCNFKNLVDILDEMAIAKIDTYAIVNDFTPEESKLLASN</sequence>
<protein>
    <submittedName>
        <fullName evidence="9">Biopolymer transport protein ExbD</fullName>
    </submittedName>
</protein>
<gene>
    <name evidence="9" type="ORF">HNP37_004149</name>
</gene>
<feature type="transmembrane region" description="Helical" evidence="8">
    <location>
        <begin position="20"/>
        <end position="39"/>
    </location>
</feature>
<comment type="similarity">
    <text evidence="2 7">Belongs to the ExbD/TolR family.</text>
</comment>
<accession>A0A7W7J0Q2</accession>
<evidence type="ECO:0000256" key="4">
    <source>
        <dbReference type="ARBA" id="ARBA00022692"/>
    </source>
</evidence>
<keyword evidence="7" id="KW-0653">Protein transport</keyword>
<evidence type="ECO:0000256" key="5">
    <source>
        <dbReference type="ARBA" id="ARBA00022989"/>
    </source>
</evidence>
<organism evidence="9 10">
    <name type="scientific">Flavobacterium nitrogenifigens</name>
    <dbReference type="NCBI Taxonomy" id="1617283"/>
    <lineage>
        <taxon>Bacteria</taxon>
        <taxon>Pseudomonadati</taxon>
        <taxon>Bacteroidota</taxon>
        <taxon>Flavobacteriia</taxon>
        <taxon>Flavobacteriales</taxon>
        <taxon>Flavobacteriaceae</taxon>
        <taxon>Flavobacterium</taxon>
    </lineage>
</organism>
<keyword evidence="4 7" id="KW-0812">Transmembrane</keyword>
<evidence type="ECO:0000256" key="2">
    <source>
        <dbReference type="ARBA" id="ARBA00005811"/>
    </source>
</evidence>
<dbReference type="AlphaFoldDB" id="A0A7W7J0Q2"/>
<comment type="subcellular location">
    <subcellularLocation>
        <location evidence="1">Cell membrane</location>
        <topology evidence="1">Single-pass membrane protein</topology>
    </subcellularLocation>
    <subcellularLocation>
        <location evidence="7">Cell membrane</location>
        <topology evidence="7">Single-pass type II membrane protein</topology>
    </subcellularLocation>
</comment>
<keyword evidence="5 8" id="KW-1133">Transmembrane helix</keyword>
<keyword evidence="7" id="KW-0813">Transport</keyword>
<keyword evidence="10" id="KW-1185">Reference proteome</keyword>
<reference evidence="9 10" key="1">
    <citation type="submission" date="2020-08" db="EMBL/GenBank/DDBJ databases">
        <title>Functional genomics of gut bacteria from endangered species of beetles.</title>
        <authorList>
            <person name="Carlos-Shanley C."/>
        </authorList>
    </citation>
    <scope>NUCLEOTIDE SEQUENCE [LARGE SCALE GENOMIC DNA]</scope>
    <source>
        <strain evidence="9 10">S00142</strain>
    </source>
</reference>
<evidence type="ECO:0000256" key="8">
    <source>
        <dbReference type="SAM" id="Phobius"/>
    </source>
</evidence>
<dbReference type="PANTHER" id="PTHR30558:SF3">
    <property type="entry name" value="BIOPOLYMER TRANSPORT PROTEIN EXBD-RELATED"/>
    <property type="match status" value="1"/>
</dbReference>
<dbReference type="GO" id="GO:0015031">
    <property type="term" value="P:protein transport"/>
    <property type="evidence" value="ECO:0007669"/>
    <property type="project" value="UniProtKB-KW"/>
</dbReference>
<dbReference type="GO" id="GO:0005886">
    <property type="term" value="C:plasma membrane"/>
    <property type="evidence" value="ECO:0007669"/>
    <property type="project" value="UniProtKB-SubCell"/>
</dbReference>
<evidence type="ECO:0000313" key="10">
    <source>
        <dbReference type="Proteomes" id="UP000561681"/>
    </source>
</evidence>
<dbReference type="Proteomes" id="UP000561681">
    <property type="component" value="Unassembled WGS sequence"/>
</dbReference>
<keyword evidence="6 8" id="KW-0472">Membrane</keyword>
<keyword evidence="3" id="KW-1003">Cell membrane</keyword>
<dbReference type="GO" id="GO:0022857">
    <property type="term" value="F:transmembrane transporter activity"/>
    <property type="evidence" value="ECO:0007669"/>
    <property type="project" value="InterPro"/>
</dbReference>
<evidence type="ECO:0000256" key="3">
    <source>
        <dbReference type="ARBA" id="ARBA00022475"/>
    </source>
</evidence>
<dbReference type="RefSeq" id="WP_184166528.1">
    <property type="nucleotide sequence ID" value="NZ_JACHLD010000007.1"/>
</dbReference>
<evidence type="ECO:0000256" key="6">
    <source>
        <dbReference type="ARBA" id="ARBA00023136"/>
    </source>
</evidence>
<dbReference type="PANTHER" id="PTHR30558">
    <property type="entry name" value="EXBD MEMBRANE COMPONENT OF PMF-DRIVEN MACROMOLECULE IMPORT SYSTEM"/>
    <property type="match status" value="1"/>
</dbReference>
<name>A0A7W7J0Q2_9FLAO</name>
<dbReference type="EMBL" id="JACHLD010000007">
    <property type="protein sequence ID" value="MBB4804069.1"/>
    <property type="molecule type" value="Genomic_DNA"/>
</dbReference>
<comment type="caution">
    <text evidence="9">The sequence shown here is derived from an EMBL/GenBank/DDBJ whole genome shotgun (WGS) entry which is preliminary data.</text>
</comment>
<dbReference type="Pfam" id="PF02472">
    <property type="entry name" value="ExbD"/>
    <property type="match status" value="1"/>
</dbReference>
<proteinExistence type="inferred from homology"/>
<evidence type="ECO:0000256" key="1">
    <source>
        <dbReference type="ARBA" id="ARBA00004162"/>
    </source>
</evidence>
<evidence type="ECO:0000313" key="9">
    <source>
        <dbReference type="EMBL" id="MBB4804069.1"/>
    </source>
</evidence>
<dbReference type="InterPro" id="IPR003400">
    <property type="entry name" value="ExbD"/>
</dbReference>
<evidence type="ECO:0000256" key="7">
    <source>
        <dbReference type="RuleBase" id="RU003879"/>
    </source>
</evidence>